<organism evidence="10">
    <name type="scientific">Spodoptera frugiperda</name>
    <name type="common">Fall armyworm</name>
    <dbReference type="NCBI Taxonomy" id="7108"/>
    <lineage>
        <taxon>Eukaryota</taxon>
        <taxon>Metazoa</taxon>
        <taxon>Ecdysozoa</taxon>
        <taxon>Arthropoda</taxon>
        <taxon>Hexapoda</taxon>
        <taxon>Insecta</taxon>
        <taxon>Pterygota</taxon>
        <taxon>Neoptera</taxon>
        <taxon>Endopterygota</taxon>
        <taxon>Lepidoptera</taxon>
        <taxon>Glossata</taxon>
        <taxon>Ditrysia</taxon>
        <taxon>Noctuoidea</taxon>
        <taxon>Noctuidae</taxon>
        <taxon>Amphipyrinae</taxon>
        <taxon>Spodoptera</taxon>
    </lineage>
</organism>
<feature type="domain" description="C2H2-type" evidence="9">
    <location>
        <begin position="379"/>
        <end position="408"/>
    </location>
</feature>
<comment type="subcellular location">
    <subcellularLocation>
        <location evidence="1">Nucleus</location>
    </subcellularLocation>
</comment>
<reference evidence="10" key="1">
    <citation type="submission" date="2016-07" db="EMBL/GenBank/DDBJ databases">
        <authorList>
            <person name="Bretaudeau A."/>
        </authorList>
    </citation>
    <scope>NUCLEOTIDE SEQUENCE</scope>
    <source>
        <strain evidence="10">Rice</strain>
        <tissue evidence="10">Whole body</tissue>
    </source>
</reference>
<dbReference type="EMBL" id="ODYU01005403">
    <property type="protein sequence ID" value="SOQ46201.1"/>
    <property type="molecule type" value="Genomic_DNA"/>
</dbReference>
<evidence type="ECO:0000256" key="2">
    <source>
        <dbReference type="ARBA" id="ARBA00022723"/>
    </source>
</evidence>
<dbReference type="GO" id="GO:0000981">
    <property type="term" value="F:DNA-binding transcription factor activity, RNA polymerase II-specific"/>
    <property type="evidence" value="ECO:0007669"/>
    <property type="project" value="TreeGrafter"/>
</dbReference>
<dbReference type="GO" id="GO:0140297">
    <property type="term" value="F:DNA-binding transcription factor binding"/>
    <property type="evidence" value="ECO:0007669"/>
    <property type="project" value="UniProtKB-ARBA"/>
</dbReference>
<evidence type="ECO:0000256" key="3">
    <source>
        <dbReference type="ARBA" id="ARBA00022737"/>
    </source>
</evidence>
<evidence type="ECO:0000256" key="7">
    <source>
        <dbReference type="PROSITE-ProRule" id="PRU00042"/>
    </source>
</evidence>
<sequence length="606" mass="69878">MAQFDIIPSYEEEMFSDRNDNVTDLHAYYMSQFNLELENSNKNKKVDSFKYGVEESFDFEVLDNWNTPTSNEADFEIIDEVIDSNINEQNIKEVLLDLDNIDFGEKNGKMDIYKGQDNKMYETNNDYIDDESLIDELCREDGESCRLTPDFNEDYLNATPDKNLLPSIDTVFSKRYCNYNVDDTQMPEYNNVTPVPHAVGTMNSLEHYSYPNNILYNLEERKYVLPDTPTSCNEFSFDRNERKISVSESVESDVHSSSYYDENSENFDEDDLFVNLDDFGLNYETDTNVNVIENSKTPVPRKNEKDKVQGERVCLWEQCYERYPNQTTLVEHIERAHVNTYKGDEFSCLWRDCARERRPFNARYKLLIHMRVHSGHKPNRCHHPGCGKAFSRLENLKIHVRSHTGERPYACPAPHCRKAFSNSSDRAKHQRTHFNARPYACGAIGCGKRYTDPSSLRKHVKTHPHITNVPRTCVPASRPIRKPDQEQTVPSSPAKLTTLRCIRDKLTVPRLQKLPGTNNRWTYKELFRAGIEPATRYTAASPATAPTGQSHNISGLKIIPNLCREFFLMGENHSMTSLALGELRRSVRLLLTKNHPVPTPAFRAGA</sequence>
<evidence type="ECO:0000256" key="4">
    <source>
        <dbReference type="ARBA" id="ARBA00022771"/>
    </source>
</evidence>
<feature type="domain" description="C2H2-type" evidence="9">
    <location>
        <begin position="439"/>
        <end position="470"/>
    </location>
</feature>
<dbReference type="FunFam" id="3.30.160.60:FF:000125">
    <property type="entry name" value="Putative zinc finger protein 143"/>
    <property type="match status" value="1"/>
</dbReference>
<name>A0A2H1VZE5_SPOFR</name>
<keyword evidence="2" id="KW-0479">Metal-binding</keyword>
<dbReference type="PANTHER" id="PTHR45718">
    <property type="entry name" value="TRANSCRIPTIONAL ACTIVATOR CUBITUS INTERRUPTUS"/>
    <property type="match status" value="1"/>
</dbReference>
<keyword evidence="3" id="KW-0677">Repeat</keyword>
<dbReference type="AlphaFoldDB" id="A0A2H1VZE5"/>
<dbReference type="FunFam" id="3.30.160.60:FF:001102">
    <property type="entry name" value="Transcription factor IIIA"/>
    <property type="match status" value="1"/>
</dbReference>
<dbReference type="InterPro" id="IPR056436">
    <property type="entry name" value="Znf-C2H2_ZIC1-5/GLI1-3-like"/>
</dbReference>
<evidence type="ECO:0000256" key="8">
    <source>
        <dbReference type="SAM" id="MobiDB-lite"/>
    </source>
</evidence>
<dbReference type="SMART" id="SM00355">
    <property type="entry name" value="ZnF_C2H2"/>
    <property type="match status" value="5"/>
</dbReference>
<accession>A0A2H1VZE5</accession>
<proteinExistence type="predicted"/>
<evidence type="ECO:0000256" key="6">
    <source>
        <dbReference type="ARBA" id="ARBA00023242"/>
    </source>
</evidence>
<dbReference type="PANTHER" id="PTHR45718:SF7">
    <property type="entry name" value="C2H2-TYPE DOMAIN-CONTAINING PROTEIN"/>
    <property type="match status" value="1"/>
</dbReference>
<evidence type="ECO:0000259" key="9">
    <source>
        <dbReference type="PROSITE" id="PS50157"/>
    </source>
</evidence>
<gene>
    <name evidence="10" type="ORF">SFRICE_007899</name>
</gene>
<dbReference type="InterPro" id="IPR043359">
    <property type="entry name" value="GLI-like"/>
</dbReference>
<dbReference type="GO" id="GO:0008270">
    <property type="term" value="F:zinc ion binding"/>
    <property type="evidence" value="ECO:0007669"/>
    <property type="project" value="UniProtKB-KW"/>
</dbReference>
<evidence type="ECO:0000256" key="1">
    <source>
        <dbReference type="ARBA" id="ARBA00004123"/>
    </source>
</evidence>
<dbReference type="InterPro" id="IPR036236">
    <property type="entry name" value="Znf_C2H2_sf"/>
</dbReference>
<dbReference type="GO" id="GO:0005634">
    <property type="term" value="C:nucleus"/>
    <property type="evidence" value="ECO:0007669"/>
    <property type="project" value="UniProtKB-SubCell"/>
</dbReference>
<dbReference type="PROSITE" id="PS00028">
    <property type="entry name" value="ZINC_FINGER_C2H2_1"/>
    <property type="match status" value="4"/>
</dbReference>
<dbReference type="Pfam" id="PF23561">
    <property type="entry name" value="zf-C2H2_15"/>
    <property type="match status" value="1"/>
</dbReference>
<protein>
    <submittedName>
        <fullName evidence="10">SFRICE_007899</fullName>
    </submittedName>
</protein>
<keyword evidence="4 7" id="KW-0863">Zinc-finger</keyword>
<dbReference type="Gene3D" id="3.30.160.60">
    <property type="entry name" value="Classic Zinc Finger"/>
    <property type="match status" value="5"/>
</dbReference>
<evidence type="ECO:0000313" key="10">
    <source>
        <dbReference type="EMBL" id="SOQ46201.1"/>
    </source>
</evidence>
<dbReference type="GO" id="GO:0000978">
    <property type="term" value="F:RNA polymerase II cis-regulatory region sequence-specific DNA binding"/>
    <property type="evidence" value="ECO:0007669"/>
    <property type="project" value="TreeGrafter"/>
</dbReference>
<keyword evidence="6" id="KW-0539">Nucleus</keyword>
<feature type="region of interest" description="Disordered" evidence="8">
    <location>
        <begin position="467"/>
        <end position="493"/>
    </location>
</feature>
<dbReference type="Pfam" id="PF00096">
    <property type="entry name" value="zf-C2H2"/>
    <property type="match status" value="3"/>
</dbReference>
<dbReference type="SUPFAM" id="SSF57667">
    <property type="entry name" value="beta-beta-alpha zinc fingers"/>
    <property type="match status" value="3"/>
</dbReference>
<feature type="domain" description="C2H2-type" evidence="9">
    <location>
        <begin position="351"/>
        <end position="378"/>
    </location>
</feature>
<evidence type="ECO:0000256" key="5">
    <source>
        <dbReference type="ARBA" id="ARBA00022833"/>
    </source>
</evidence>
<dbReference type="FunFam" id="3.30.160.60:FF:000031">
    <property type="entry name" value="GLI family zinc finger 3"/>
    <property type="match status" value="1"/>
</dbReference>
<dbReference type="PROSITE" id="PS50157">
    <property type="entry name" value="ZINC_FINGER_C2H2_2"/>
    <property type="match status" value="4"/>
</dbReference>
<dbReference type="InterPro" id="IPR013087">
    <property type="entry name" value="Znf_C2H2_type"/>
</dbReference>
<feature type="domain" description="C2H2-type" evidence="9">
    <location>
        <begin position="409"/>
        <end position="438"/>
    </location>
</feature>
<dbReference type="FunFam" id="3.30.160.60:FF:000218">
    <property type="entry name" value="Zinc finger protein 10"/>
    <property type="match status" value="1"/>
</dbReference>
<keyword evidence="5" id="KW-0862">Zinc</keyword>